<name>A0ABR9QFD1_9BACI</name>
<accession>A0ABR9QFD1</accession>
<keyword evidence="1" id="KW-0472">Membrane</keyword>
<evidence type="ECO:0000313" key="2">
    <source>
        <dbReference type="EMBL" id="MBE4907206.1"/>
    </source>
</evidence>
<comment type="caution">
    <text evidence="2">The sequence shown here is derived from an EMBL/GenBank/DDBJ whole genome shotgun (WGS) entry which is preliminary data.</text>
</comment>
<dbReference type="RefSeq" id="WP_193534679.1">
    <property type="nucleotide sequence ID" value="NZ_JADCLJ010000007.1"/>
</dbReference>
<dbReference type="Gene3D" id="3.10.450.100">
    <property type="entry name" value="NTF2-like, domain 1"/>
    <property type="match status" value="1"/>
</dbReference>
<gene>
    <name evidence="2" type="ORF">IMZ08_03925</name>
</gene>
<feature type="transmembrane region" description="Helical" evidence="1">
    <location>
        <begin position="12"/>
        <end position="35"/>
    </location>
</feature>
<sequence length="159" mass="18921">MKFRRRRRYNRSPIPAQLFIIVVPIALLLFAFSYFKSSPETAAEKTVSSFYQHEQNNDFASSWELFHPQMKTIFTKSDYIRYRNHIFVDQLGAKTFDYSVGEAKVLSNWKMTEQAESLSEVYEVPVTQKYKSTFGNFTHQQNIYVVKNEGEWRILWSYD</sequence>
<evidence type="ECO:0000256" key="1">
    <source>
        <dbReference type="SAM" id="Phobius"/>
    </source>
</evidence>
<dbReference type="EMBL" id="JADCLJ010000007">
    <property type="protein sequence ID" value="MBE4907206.1"/>
    <property type="molecule type" value="Genomic_DNA"/>
</dbReference>
<protein>
    <recommendedName>
        <fullName evidence="4">DUF4829 domain-containing protein</fullName>
    </recommendedName>
</protein>
<dbReference type="SUPFAM" id="SSF54427">
    <property type="entry name" value="NTF2-like"/>
    <property type="match status" value="1"/>
</dbReference>
<keyword evidence="3" id="KW-1185">Reference proteome</keyword>
<keyword evidence="1" id="KW-0812">Transmembrane</keyword>
<dbReference type="InterPro" id="IPR032710">
    <property type="entry name" value="NTF2-like_dom_sf"/>
</dbReference>
<evidence type="ECO:0000313" key="3">
    <source>
        <dbReference type="Proteomes" id="UP001516662"/>
    </source>
</evidence>
<proteinExistence type="predicted"/>
<reference evidence="2 3" key="1">
    <citation type="submission" date="2020-10" db="EMBL/GenBank/DDBJ databases">
        <title>Bacillus sp. HD4P25, an endophyte from a halophyte.</title>
        <authorList>
            <person name="Sun J.-Q."/>
        </authorList>
    </citation>
    <scope>NUCLEOTIDE SEQUENCE [LARGE SCALE GENOMIC DNA]</scope>
    <source>
        <strain evidence="2 3">YIM 93174</strain>
    </source>
</reference>
<organism evidence="2 3">
    <name type="scientific">Litchfieldia luteola</name>
    <dbReference type="NCBI Taxonomy" id="682179"/>
    <lineage>
        <taxon>Bacteria</taxon>
        <taxon>Bacillati</taxon>
        <taxon>Bacillota</taxon>
        <taxon>Bacilli</taxon>
        <taxon>Bacillales</taxon>
        <taxon>Bacillaceae</taxon>
        <taxon>Litchfieldia</taxon>
    </lineage>
</organism>
<dbReference type="Proteomes" id="UP001516662">
    <property type="component" value="Unassembled WGS sequence"/>
</dbReference>
<keyword evidence="1" id="KW-1133">Transmembrane helix</keyword>
<evidence type="ECO:0008006" key="4">
    <source>
        <dbReference type="Google" id="ProtNLM"/>
    </source>
</evidence>